<keyword evidence="3" id="KW-1185">Reference proteome</keyword>
<dbReference type="InterPro" id="IPR011050">
    <property type="entry name" value="Pectin_lyase_fold/virulence"/>
</dbReference>
<reference evidence="2 3" key="1">
    <citation type="submission" date="2016-10" db="EMBL/GenBank/DDBJ databases">
        <authorList>
            <person name="de Groot N.N."/>
        </authorList>
    </citation>
    <scope>NUCLEOTIDE SEQUENCE [LARGE SCALE GENOMIC DNA]</scope>
    <source>
        <strain evidence="2 3">DSM 22187</strain>
    </source>
</reference>
<dbReference type="Proteomes" id="UP000198888">
    <property type="component" value="Unassembled WGS sequence"/>
</dbReference>
<dbReference type="PROSITE" id="PS51318">
    <property type="entry name" value="TAT"/>
    <property type="match status" value="1"/>
</dbReference>
<dbReference type="STRING" id="1073996.SAMN05444271_11251"/>
<feature type="compositionally biased region" description="Polar residues" evidence="1">
    <location>
        <begin position="438"/>
        <end position="450"/>
    </location>
</feature>
<dbReference type="InterPro" id="IPR012334">
    <property type="entry name" value="Pectin_lyas_fold"/>
</dbReference>
<name>A0A1H6UQS3_9EURY</name>
<dbReference type="EMBL" id="FNYR01000012">
    <property type="protein sequence ID" value="SEI93064.1"/>
    <property type="molecule type" value="Genomic_DNA"/>
</dbReference>
<dbReference type="RefSeq" id="WP_143054142.1">
    <property type="nucleotide sequence ID" value="NZ_CP024845.1"/>
</dbReference>
<dbReference type="InterPro" id="IPR006626">
    <property type="entry name" value="PbH1"/>
</dbReference>
<evidence type="ECO:0008006" key="4">
    <source>
        <dbReference type="Google" id="ProtNLM"/>
    </source>
</evidence>
<evidence type="ECO:0000313" key="3">
    <source>
        <dbReference type="Proteomes" id="UP000198888"/>
    </source>
</evidence>
<feature type="compositionally biased region" description="Polar residues" evidence="1">
    <location>
        <begin position="340"/>
        <end position="354"/>
    </location>
</feature>
<dbReference type="AlphaFoldDB" id="A0A1H6UQS3"/>
<dbReference type="KEGG" id="hae:halTADL_2755"/>
<feature type="compositionally biased region" description="Acidic residues" evidence="1">
    <location>
        <begin position="369"/>
        <end position="380"/>
    </location>
</feature>
<feature type="compositionally biased region" description="Low complexity" evidence="1">
    <location>
        <begin position="451"/>
        <end position="471"/>
    </location>
</feature>
<organism evidence="2 3">
    <name type="scientific">Halohasta litchfieldiae</name>
    <dbReference type="NCBI Taxonomy" id="1073996"/>
    <lineage>
        <taxon>Archaea</taxon>
        <taxon>Methanobacteriati</taxon>
        <taxon>Methanobacteriota</taxon>
        <taxon>Stenosarchaea group</taxon>
        <taxon>Halobacteria</taxon>
        <taxon>Halobacteriales</taxon>
        <taxon>Haloferacaceae</taxon>
        <taxon>Halohasta</taxon>
    </lineage>
</organism>
<proteinExistence type="predicted"/>
<feature type="compositionally biased region" description="Acidic residues" evidence="1">
    <location>
        <begin position="511"/>
        <end position="547"/>
    </location>
</feature>
<feature type="region of interest" description="Disordered" evidence="1">
    <location>
        <begin position="438"/>
        <end position="471"/>
    </location>
</feature>
<dbReference type="GeneID" id="35003526"/>
<evidence type="ECO:0000313" key="2">
    <source>
        <dbReference type="EMBL" id="SEI93064.1"/>
    </source>
</evidence>
<sequence>MAKRHSDDSGQKGQLNRRDYMRLSGAAVGAAALGGVGATTSVAAAPETVVDLGQQGLSQGDTIDPYLEEYVDNGVEVRVPEGEYDWDGDGFTGATRNAAIVGQGEVILNNVAGDYYQTIKASGTVEIRNFTIRGRATGNSSRFRLDADDDGHIIIDNVNFPDGGEEGAESKAFYAPRDHAGVIEIRNCYYANFDDNGIYASSPGYSDGAGGQVIVENCTSHNNNISGIRIGSPDSIVRNCLVINDKAPRTSPSGYQNSRGIRVRAPGENQLIEDTEIIHSYDGAGIPIQLHGTAEGGSGTIKNVRILNNTSNDAIQDQEGETAETWTGTNIDITGDGNLSYPSNFDATTGSSAEAPTGEDPQGDTTVDTSDDTDSTDSDSSDSSGSTGSTDSGSSEEPAEGTDRLLVTTSPSDGATYEFTASGEITPRYDLEQYNANDDSVGESASQNDDGTWTATGALSGAGSSGDSFDVAGDITAFSISGDSDAVSLLLNGTEVSMDDLLVDQSSGDDQQTDDSSSDDSSSDDGSSDDGSSDDGSSDDGSSDDGSSDAGDLTNVLMLDGTVSDDLAQYKVVVSGQIERSDSISSTTDSPWDEIEDRVDESTATGVVAKGIDGYRFSGELVSFQVKGHVDLTVEQATQ</sequence>
<dbReference type="InterPro" id="IPR006311">
    <property type="entry name" value="TAT_signal"/>
</dbReference>
<gene>
    <name evidence="2" type="ORF">SAMN05444271_11251</name>
</gene>
<feature type="region of interest" description="Disordered" evidence="1">
    <location>
        <begin position="314"/>
        <end position="418"/>
    </location>
</feature>
<feature type="region of interest" description="Disordered" evidence="1">
    <location>
        <begin position="504"/>
        <end position="553"/>
    </location>
</feature>
<dbReference type="Gene3D" id="2.160.20.10">
    <property type="entry name" value="Single-stranded right-handed beta-helix, Pectin lyase-like"/>
    <property type="match status" value="1"/>
</dbReference>
<dbReference type="SMART" id="SM00710">
    <property type="entry name" value="PbH1"/>
    <property type="match status" value="4"/>
</dbReference>
<evidence type="ECO:0000256" key="1">
    <source>
        <dbReference type="SAM" id="MobiDB-lite"/>
    </source>
</evidence>
<dbReference type="OrthoDB" id="202667at2157"/>
<accession>A0A1H6UQS3</accession>
<protein>
    <recommendedName>
        <fullName evidence="4">Right handed beta helix region</fullName>
    </recommendedName>
</protein>
<accession>A0A2H4Q543</accession>
<feature type="compositionally biased region" description="Low complexity" evidence="1">
    <location>
        <begin position="381"/>
        <end position="395"/>
    </location>
</feature>
<dbReference type="SUPFAM" id="SSF51126">
    <property type="entry name" value="Pectin lyase-like"/>
    <property type="match status" value="1"/>
</dbReference>